<protein>
    <recommendedName>
        <fullName evidence="11">CDP-archaeol synthase</fullName>
        <ecNumber evidence="11">2.7.7.67</ecNumber>
    </recommendedName>
    <alternativeName>
        <fullName evidence="11">CDP-2,3-bis-(O-geranylgeranyl)-sn-glycerol synthase</fullName>
    </alternativeName>
</protein>
<keyword evidence="1 11" id="KW-1003">Cell membrane</keyword>
<keyword evidence="4 11" id="KW-0812">Transmembrane</keyword>
<feature type="transmembrane region" description="Helical" evidence="11">
    <location>
        <begin position="58"/>
        <end position="78"/>
    </location>
</feature>
<dbReference type="PANTHER" id="PTHR39650:SF1">
    <property type="entry name" value="CDP-ARCHAEOL SYNTHASE"/>
    <property type="match status" value="1"/>
</dbReference>
<keyword evidence="3 11" id="KW-0808">Transferase</keyword>
<keyword evidence="6 11" id="KW-1133">Transmembrane helix</keyword>
<comment type="pathway">
    <text evidence="11">Membrane lipid metabolism; glycerophospholipid metabolism.</text>
</comment>
<keyword evidence="8 11" id="KW-0472">Membrane</keyword>
<evidence type="ECO:0000256" key="11">
    <source>
        <dbReference type="HAMAP-Rule" id="MF_01117"/>
    </source>
</evidence>
<accession>A0A7J4D021</accession>
<evidence type="ECO:0000256" key="4">
    <source>
        <dbReference type="ARBA" id="ARBA00022692"/>
    </source>
</evidence>
<evidence type="ECO:0000256" key="7">
    <source>
        <dbReference type="ARBA" id="ARBA00023098"/>
    </source>
</evidence>
<dbReference type="AlphaFoldDB" id="A0A7J4D021"/>
<keyword evidence="9 11" id="KW-0594">Phospholipid biosynthesis</keyword>
<organism evidence="12 13">
    <name type="scientific">Marine Group III euryarchaeote</name>
    <dbReference type="NCBI Taxonomy" id="2173149"/>
    <lineage>
        <taxon>Archaea</taxon>
        <taxon>Methanobacteriati</taxon>
        <taxon>Thermoplasmatota</taxon>
        <taxon>Thermoplasmata</taxon>
        <taxon>Candidatus Thermoprofundales</taxon>
    </lineage>
</organism>
<dbReference type="GO" id="GO:0046474">
    <property type="term" value="P:glycerophospholipid biosynthetic process"/>
    <property type="evidence" value="ECO:0007669"/>
    <property type="project" value="UniProtKB-UniRule"/>
</dbReference>
<evidence type="ECO:0000256" key="8">
    <source>
        <dbReference type="ARBA" id="ARBA00023136"/>
    </source>
</evidence>
<dbReference type="PANTHER" id="PTHR39650">
    <property type="entry name" value="CDP-ARCHAEOL SYNTHASE"/>
    <property type="match status" value="1"/>
</dbReference>
<dbReference type="EMBL" id="DTTC01000096">
    <property type="protein sequence ID" value="HIA97898.1"/>
    <property type="molecule type" value="Genomic_DNA"/>
</dbReference>
<comment type="subcellular location">
    <subcellularLocation>
        <location evidence="11">Cell membrane</location>
        <topology evidence="11">Multi-pass membrane protein</topology>
    </subcellularLocation>
</comment>
<evidence type="ECO:0000256" key="1">
    <source>
        <dbReference type="ARBA" id="ARBA00022475"/>
    </source>
</evidence>
<keyword evidence="12" id="KW-0548">Nucleotidyltransferase</keyword>
<feature type="transmembrane region" description="Helical" evidence="11">
    <location>
        <begin position="98"/>
        <end position="120"/>
    </location>
</feature>
<evidence type="ECO:0000256" key="2">
    <source>
        <dbReference type="ARBA" id="ARBA00022516"/>
    </source>
</evidence>
<evidence type="ECO:0000256" key="9">
    <source>
        <dbReference type="ARBA" id="ARBA00023209"/>
    </source>
</evidence>
<feature type="transmembrane region" description="Helical" evidence="11">
    <location>
        <begin position="12"/>
        <end position="37"/>
    </location>
</feature>
<comment type="catalytic activity">
    <reaction evidence="11">
        <text>2,3-bis-O-(geranylgeranyl)-sn-glycerol 1-phosphate + CTP + H(+) = CDP-2,3-bis-O-(geranylgeranyl)-sn-glycerol + diphosphate</text>
        <dbReference type="Rhea" id="RHEA:25690"/>
        <dbReference type="ChEBI" id="CHEBI:15378"/>
        <dbReference type="ChEBI" id="CHEBI:33019"/>
        <dbReference type="ChEBI" id="CHEBI:37563"/>
        <dbReference type="ChEBI" id="CHEBI:58837"/>
        <dbReference type="ChEBI" id="CHEBI:58838"/>
        <dbReference type="EC" id="2.7.7.67"/>
    </reaction>
</comment>
<dbReference type="UniPathway" id="UPA00940"/>
<evidence type="ECO:0000256" key="10">
    <source>
        <dbReference type="ARBA" id="ARBA00023264"/>
    </source>
</evidence>
<comment type="cofactor">
    <cofactor evidence="11">
        <name>Mg(2+)</name>
        <dbReference type="ChEBI" id="CHEBI:18420"/>
    </cofactor>
</comment>
<reference evidence="13" key="1">
    <citation type="journal article" date="2019" name="bioRxiv">
        <title>Genome diversification in globally distributed novel marine Proteobacteria is linked to environmental adaptation.</title>
        <authorList>
            <person name="Zhou Z."/>
            <person name="Tran P.Q."/>
            <person name="Kieft K."/>
            <person name="Anantharaman K."/>
        </authorList>
    </citation>
    <scope>NUCLEOTIDE SEQUENCE [LARGE SCALE GENOMIC DNA]</scope>
</reference>
<dbReference type="Pfam" id="PF01864">
    <property type="entry name" value="CarS-like"/>
    <property type="match status" value="1"/>
</dbReference>
<dbReference type="GO" id="GO:0043338">
    <property type="term" value="F:CDP-2,3-bis-(O-geranylgeranyl)-sn-glycerol synthase activity"/>
    <property type="evidence" value="ECO:0007669"/>
    <property type="project" value="UniProtKB-EC"/>
</dbReference>
<evidence type="ECO:0000256" key="5">
    <source>
        <dbReference type="ARBA" id="ARBA00022842"/>
    </source>
</evidence>
<keyword evidence="2 11" id="KW-0444">Lipid biosynthesis</keyword>
<evidence type="ECO:0000256" key="3">
    <source>
        <dbReference type="ARBA" id="ARBA00022679"/>
    </source>
</evidence>
<dbReference type="GO" id="GO:0005886">
    <property type="term" value="C:plasma membrane"/>
    <property type="evidence" value="ECO:0007669"/>
    <property type="project" value="UniProtKB-SubCell"/>
</dbReference>
<evidence type="ECO:0000256" key="6">
    <source>
        <dbReference type="ARBA" id="ARBA00022989"/>
    </source>
</evidence>
<keyword evidence="7 11" id="KW-0443">Lipid metabolism</keyword>
<dbReference type="Proteomes" id="UP000589132">
    <property type="component" value="Unassembled WGS sequence"/>
</dbReference>
<proteinExistence type="inferred from homology"/>
<name>A0A7J4D021_9ARCH</name>
<dbReference type="InterPro" id="IPR032690">
    <property type="entry name" value="CarS"/>
</dbReference>
<dbReference type="InterPro" id="IPR002726">
    <property type="entry name" value="CarS_archaea"/>
</dbReference>
<comment type="caution">
    <text evidence="12">The sequence shown here is derived from an EMBL/GenBank/DDBJ whole genome shotgun (WGS) entry which is preliminary data.</text>
</comment>
<dbReference type="NCBIfam" id="NF003114">
    <property type="entry name" value="PRK04032.1"/>
    <property type="match status" value="1"/>
</dbReference>
<feature type="transmembrane region" description="Helical" evidence="11">
    <location>
        <begin position="140"/>
        <end position="161"/>
    </location>
</feature>
<sequence>MTSIVEPSIVQAFFIVLWIMMPAYLANTIAVVTGGRFPIDQGKKMGDGNRILGDGKTWSGLLGGTLGGIAIGYLQLNFGNSIIEGIAGTNSETFWGDTPFLIFFLLAFGALFGDLTASFFKRRQNLNRGDKYPLLDMYDFIVMSLLLTFILGGGWLQTWILDGTVPLFTLLIATPILHRGVNIIGFKIGLKNEPW</sequence>
<keyword evidence="5 11" id="KW-0460">Magnesium</keyword>
<keyword evidence="10 11" id="KW-1208">Phospholipid metabolism</keyword>
<feature type="transmembrane region" description="Helical" evidence="11">
    <location>
        <begin position="167"/>
        <end position="190"/>
    </location>
</feature>
<dbReference type="HAMAP" id="MF_01117">
    <property type="entry name" value="CDP_archaeol_synth"/>
    <property type="match status" value="1"/>
</dbReference>
<dbReference type="EC" id="2.7.7.67" evidence="11"/>
<comment type="function">
    <text evidence="11">Catalyzes the formation of CDP-2,3-bis-(O-geranylgeranyl)-sn-glycerol (CDP-archaeol) from 2,3-bis-(O-geranylgeranyl)-sn-glycerol 1-phosphate (DGGGP) and CTP. This reaction is the third ether-bond-formation step in the biosynthesis of archaeal membrane lipids.</text>
</comment>
<gene>
    <name evidence="11" type="primary">carS</name>
    <name evidence="12" type="ORF">EYO15_01800</name>
</gene>
<evidence type="ECO:0000313" key="12">
    <source>
        <dbReference type="EMBL" id="HIA97898.1"/>
    </source>
</evidence>
<evidence type="ECO:0000313" key="13">
    <source>
        <dbReference type="Proteomes" id="UP000589132"/>
    </source>
</evidence>
<comment type="similarity">
    <text evidence="11">Belongs to the CDP-archaeol synthase family.</text>
</comment>